<keyword evidence="1" id="KW-0175">Coiled coil</keyword>
<keyword evidence="4" id="KW-1185">Reference proteome</keyword>
<reference evidence="3" key="1">
    <citation type="submission" date="2018-04" db="EMBL/GenBank/DDBJ databases">
        <title>Draft genome sequence of the Candidatus Spirobacillus cienkowskii, a pathogen of freshwater Daphnia species, reconstructed from hemolymph metagenomic reads.</title>
        <authorList>
            <person name="Bresciani L."/>
            <person name="Lemos L.N."/>
            <person name="Wale N."/>
            <person name="Lin J.Y."/>
            <person name="Fernandes G.R."/>
            <person name="Duffy M.A."/>
            <person name="Rodrigues J.M."/>
        </authorList>
    </citation>
    <scope>NUCLEOTIDE SEQUENCE [LARGE SCALE GENOMIC DNA]</scope>
    <source>
        <strain evidence="3">Binning01</strain>
    </source>
</reference>
<proteinExistence type="predicted"/>
<dbReference type="AlphaFoldDB" id="A0A369L070"/>
<comment type="caution">
    <text evidence="3">The sequence shown here is derived from an EMBL/GenBank/DDBJ whole genome shotgun (WGS) entry which is preliminary data.</text>
</comment>
<keyword evidence="2" id="KW-1133">Transmembrane helix</keyword>
<accession>A0A369L070</accession>
<evidence type="ECO:0000313" key="4">
    <source>
        <dbReference type="Proteomes" id="UP000253934"/>
    </source>
</evidence>
<gene>
    <name evidence="3" type="ORF">DCC88_00260</name>
</gene>
<feature type="coiled-coil region" evidence="1">
    <location>
        <begin position="60"/>
        <end position="94"/>
    </location>
</feature>
<sequence length="126" mass="14377">MVDIKNSLGETCKEVVSGLSKESSSPYLLIFLLVLFCVGFSSLVTYLVFQNSGQSNKFYSEQLFSQIQIANQQVKQFNENIAVTNIALSQLKEQFSDFKIMQSEIQNSIKDHEKRLIKIEMKGNLR</sequence>
<keyword evidence="2" id="KW-0472">Membrane</keyword>
<dbReference type="Proteomes" id="UP000253934">
    <property type="component" value="Unassembled WGS sequence"/>
</dbReference>
<evidence type="ECO:0000256" key="1">
    <source>
        <dbReference type="SAM" id="Coils"/>
    </source>
</evidence>
<dbReference type="EMBL" id="QOVW01000001">
    <property type="protein sequence ID" value="RDB37393.1"/>
    <property type="molecule type" value="Genomic_DNA"/>
</dbReference>
<name>A0A369L070_9BACT</name>
<keyword evidence="2" id="KW-0812">Transmembrane</keyword>
<evidence type="ECO:0000256" key="2">
    <source>
        <dbReference type="SAM" id="Phobius"/>
    </source>
</evidence>
<protein>
    <submittedName>
        <fullName evidence="3">Uncharacterized protein</fullName>
    </submittedName>
</protein>
<organism evidence="3 4">
    <name type="scientific">Spirobacillus cienkowskii</name>
    <dbReference type="NCBI Taxonomy" id="495820"/>
    <lineage>
        <taxon>Bacteria</taxon>
        <taxon>Pseudomonadati</taxon>
        <taxon>Bdellovibrionota</taxon>
        <taxon>Oligoflexia</taxon>
        <taxon>Silvanigrellales</taxon>
        <taxon>Spirobacillus</taxon>
    </lineage>
</organism>
<evidence type="ECO:0000313" key="3">
    <source>
        <dbReference type="EMBL" id="RDB37393.1"/>
    </source>
</evidence>
<feature type="transmembrane region" description="Helical" evidence="2">
    <location>
        <begin position="27"/>
        <end position="49"/>
    </location>
</feature>